<evidence type="ECO:0000256" key="1">
    <source>
        <dbReference type="SAM" id="SignalP"/>
    </source>
</evidence>
<organism evidence="2 3">
    <name type="scientific">Marinigracilibium pacificum</name>
    <dbReference type="NCBI Taxonomy" id="2729599"/>
    <lineage>
        <taxon>Bacteria</taxon>
        <taxon>Pseudomonadati</taxon>
        <taxon>Bacteroidota</taxon>
        <taxon>Cytophagia</taxon>
        <taxon>Cytophagales</taxon>
        <taxon>Flammeovirgaceae</taxon>
        <taxon>Marinigracilibium</taxon>
    </lineage>
</organism>
<name>A0A848J765_9BACT</name>
<feature type="chain" id="PRO_5032700573" description="YD repeat-containing protein" evidence="1">
    <location>
        <begin position="21"/>
        <end position="402"/>
    </location>
</feature>
<dbReference type="Proteomes" id="UP000559010">
    <property type="component" value="Unassembled WGS sequence"/>
</dbReference>
<accession>A0A848J765</accession>
<comment type="caution">
    <text evidence="2">The sequence shown here is derived from an EMBL/GenBank/DDBJ whole genome shotgun (WGS) entry which is preliminary data.</text>
</comment>
<feature type="signal peptide" evidence="1">
    <location>
        <begin position="1"/>
        <end position="20"/>
    </location>
</feature>
<dbReference type="EMBL" id="JABBNU010000006">
    <property type="protein sequence ID" value="NMM48952.1"/>
    <property type="molecule type" value="Genomic_DNA"/>
</dbReference>
<proteinExistence type="predicted"/>
<keyword evidence="1" id="KW-0732">Signal</keyword>
<dbReference type="AlphaFoldDB" id="A0A848J765"/>
<evidence type="ECO:0000313" key="3">
    <source>
        <dbReference type="Proteomes" id="UP000559010"/>
    </source>
</evidence>
<evidence type="ECO:0000313" key="2">
    <source>
        <dbReference type="EMBL" id="NMM48952.1"/>
    </source>
</evidence>
<reference evidence="2 3" key="1">
    <citation type="submission" date="2020-04" db="EMBL/GenBank/DDBJ databases">
        <title>Flammeovirgaceae bacterium KN852 isolated from deep sea.</title>
        <authorList>
            <person name="Zhang D.-C."/>
        </authorList>
    </citation>
    <scope>NUCLEOTIDE SEQUENCE [LARGE SCALE GENOMIC DNA]</scope>
    <source>
        <strain evidence="2 3">KN852</strain>
    </source>
</reference>
<evidence type="ECO:0008006" key="4">
    <source>
        <dbReference type="Google" id="ProtNLM"/>
    </source>
</evidence>
<sequence length="402" mass="47507">MRFFYFLPLLFILTACPFSSDEDIAPQVDTRPVRFVEGADTTTIKISNTESFNLNNFLVCFEQIVGDDYYMVYGLEHTFENEKVLSSLYLHQYKKPYNKKDRVYEYTYDESGVITMASNSYEKYYDFEFDEQGLITSYTKLGHSGNVSTYDLEYDKYLNIISDYNSEYTGPKSYTRIYDENNNLIKWGEEGYYISIEYDNYNRPIIVTVFNKEVAQWRINLSYNNNNQLIEEKVTYFDRPDNVSKYEFEYLEDQAKRISYIFFENEFYISTVITYNVDLEVTSYSSYSDKYISESTFFNSSGERDFKVTIYDRQNDLNIIGYGISTVDQQVDARYTKEGNIYNANGDLLYRVIFDDLQLETPNPYPKAYYDSNNVEVPSWGVSEWVSDCAVNLYMKFVITNF</sequence>
<gene>
    <name evidence="2" type="ORF">HH304_11120</name>
</gene>
<dbReference type="PROSITE" id="PS51257">
    <property type="entry name" value="PROKAR_LIPOPROTEIN"/>
    <property type="match status" value="1"/>
</dbReference>
<protein>
    <recommendedName>
        <fullName evidence="4">YD repeat-containing protein</fullName>
    </recommendedName>
</protein>
<dbReference type="RefSeq" id="WP_169681407.1">
    <property type="nucleotide sequence ID" value="NZ_JABBNU010000006.1"/>
</dbReference>
<keyword evidence="3" id="KW-1185">Reference proteome</keyword>